<dbReference type="EMBL" id="FO203503">
    <property type="protein sequence ID" value="CCK80173.1"/>
    <property type="molecule type" value="Genomic_DNA"/>
</dbReference>
<dbReference type="Gene3D" id="1.10.443.10">
    <property type="entry name" value="Intergrase catalytic core"/>
    <property type="match status" value="1"/>
</dbReference>
<dbReference type="InterPro" id="IPR010998">
    <property type="entry name" value="Integrase_recombinase_N"/>
</dbReference>
<dbReference type="GO" id="GO:0003677">
    <property type="term" value="F:DNA binding"/>
    <property type="evidence" value="ECO:0007669"/>
    <property type="project" value="UniProtKB-UniRule"/>
</dbReference>
<dbReference type="GO" id="GO:0015074">
    <property type="term" value="P:DNA integration"/>
    <property type="evidence" value="ECO:0007669"/>
    <property type="project" value="UniProtKB-KW"/>
</dbReference>
<reference evidence="8 9" key="1">
    <citation type="journal article" date="2013" name="Environ. Microbiol.">
        <title>Complete genome, catabolic sub-proteomes and key-metabolites of Desulfobacula toluolica Tol2, a marine, aromatic compound-degrading, sulfate-reducing bacterium.</title>
        <authorList>
            <person name="Wohlbrand L."/>
            <person name="Jacob J.H."/>
            <person name="Kube M."/>
            <person name="Mussmann M."/>
            <person name="Jarling R."/>
            <person name="Beck A."/>
            <person name="Amann R."/>
            <person name="Wilkes H."/>
            <person name="Reinhardt R."/>
            <person name="Rabus R."/>
        </authorList>
    </citation>
    <scope>NUCLEOTIDE SEQUENCE [LARGE SCALE GENOMIC DNA]</scope>
    <source>
        <strain evidence="9">DSM 7467 / Tol2</strain>
    </source>
</reference>
<dbReference type="PANTHER" id="PTHR30349">
    <property type="entry name" value="PHAGE INTEGRASE-RELATED"/>
    <property type="match status" value="1"/>
</dbReference>
<feature type="domain" description="Tyr recombinase" evidence="6">
    <location>
        <begin position="138"/>
        <end position="350"/>
    </location>
</feature>
<dbReference type="GO" id="GO:0006310">
    <property type="term" value="P:DNA recombination"/>
    <property type="evidence" value="ECO:0007669"/>
    <property type="project" value="UniProtKB-KW"/>
</dbReference>
<dbReference type="PROSITE" id="PS51900">
    <property type="entry name" value="CB"/>
    <property type="match status" value="1"/>
</dbReference>
<dbReference type="Pfam" id="PF00589">
    <property type="entry name" value="Phage_integrase"/>
    <property type="match status" value="1"/>
</dbReference>
<sequence>MKNRKLCLVKIFNCSFSTYCAIISSIMENKSKFRPNPKLKLMDQVREVLRYHHYAYRTEQTYTQWILRYVRFFGAKTHPRDLNARDIERFLSDLTLTQKVSASTQRQALNALVFLYRDVLDLPLDGKIQPVRSKKKFNLPTVLGREEIIRLFRHINGTHALMAKLLYGSGLRLMECVRLRIKDLDFNRKRIHILGKGNKWRSTILADPILSELQTHIKNVKALHQCDLEQGFGEVYIPEALGRKYKKAAMETQWQYVFPSKKRSIDPRSGRERRHHVMESGLQKAVKRAAGMADIDKRVTCHTLRHSLATTMLENGINIRVLQEIMGHSDVKTTERYTHVMDKDISRIISPLEGLNL</sequence>
<keyword evidence="9" id="KW-1185">Reference proteome</keyword>
<proteinExistence type="inferred from homology"/>
<dbReference type="InterPro" id="IPR002104">
    <property type="entry name" value="Integrase_catalytic"/>
</dbReference>
<evidence type="ECO:0000256" key="4">
    <source>
        <dbReference type="ARBA" id="ARBA00023172"/>
    </source>
</evidence>
<evidence type="ECO:0000259" key="7">
    <source>
        <dbReference type="PROSITE" id="PS51900"/>
    </source>
</evidence>
<keyword evidence="3 5" id="KW-0238">DNA-binding</keyword>
<dbReference type="KEGG" id="dto:TOL2_C20120"/>
<dbReference type="InterPro" id="IPR050090">
    <property type="entry name" value="Tyrosine_recombinase_XerCD"/>
</dbReference>
<dbReference type="InterPro" id="IPR004107">
    <property type="entry name" value="Integrase_SAM-like_N"/>
</dbReference>
<evidence type="ECO:0000256" key="2">
    <source>
        <dbReference type="ARBA" id="ARBA00022908"/>
    </source>
</evidence>
<dbReference type="InterPro" id="IPR011010">
    <property type="entry name" value="DNA_brk_join_enz"/>
</dbReference>
<accession>K0NJV9</accession>
<protein>
    <submittedName>
        <fullName evidence="8">Integrase/recombinase (E2 protein)</fullName>
    </submittedName>
</protein>
<dbReference type="InterPro" id="IPR013762">
    <property type="entry name" value="Integrase-like_cat_sf"/>
</dbReference>
<evidence type="ECO:0000313" key="8">
    <source>
        <dbReference type="EMBL" id="CCK80173.1"/>
    </source>
</evidence>
<dbReference type="InterPro" id="IPR011946">
    <property type="entry name" value="Integrase_integron-type"/>
</dbReference>
<comment type="similarity">
    <text evidence="1">Belongs to the 'phage' integrase family.</text>
</comment>
<feature type="domain" description="Core-binding (CB)" evidence="7">
    <location>
        <begin position="39"/>
        <end position="120"/>
    </location>
</feature>
<dbReference type="SUPFAM" id="SSF56349">
    <property type="entry name" value="DNA breaking-rejoining enzymes"/>
    <property type="match status" value="1"/>
</dbReference>
<evidence type="ECO:0000313" key="9">
    <source>
        <dbReference type="Proteomes" id="UP000007347"/>
    </source>
</evidence>
<dbReference type="STRING" id="651182.TOL2_C20120"/>
<dbReference type="InterPro" id="IPR044068">
    <property type="entry name" value="CB"/>
</dbReference>
<gene>
    <name evidence="8" type="ordered locus">TOL2_C20120</name>
</gene>
<dbReference type="HOGENOM" id="CLU_027562_37_0_7"/>
<dbReference type="Pfam" id="PF13495">
    <property type="entry name" value="Phage_int_SAM_4"/>
    <property type="match status" value="1"/>
</dbReference>
<name>K0NJV9_DESTT</name>
<evidence type="ECO:0000256" key="5">
    <source>
        <dbReference type="PROSITE-ProRule" id="PRU01248"/>
    </source>
</evidence>
<dbReference type="RefSeq" id="WP_014957506.1">
    <property type="nucleotide sequence ID" value="NC_018645.1"/>
</dbReference>
<evidence type="ECO:0000256" key="1">
    <source>
        <dbReference type="ARBA" id="ARBA00008857"/>
    </source>
</evidence>
<dbReference type="Proteomes" id="UP000007347">
    <property type="component" value="Chromosome"/>
</dbReference>
<evidence type="ECO:0000259" key="6">
    <source>
        <dbReference type="PROSITE" id="PS51898"/>
    </source>
</evidence>
<dbReference type="PANTHER" id="PTHR30349:SF64">
    <property type="entry name" value="PROPHAGE INTEGRASE INTD-RELATED"/>
    <property type="match status" value="1"/>
</dbReference>
<organism evidence="8 9">
    <name type="scientific">Desulfobacula toluolica (strain DSM 7467 / Tol2)</name>
    <dbReference type="NCBI Taxonomy" id="651182"/>
    <lineage>
        <taxon>Bacteria</taxon>
        <taxon>Pseudomonadati</taxon>
        <taxon>Thermodesulfobacteriota</taxon>
        <taxon>Desulfobacteria</taxon>
        <taxon>Desulfobacterales</taxon>
        <taxon>Desulfobacteraceae</taxon>
        <taxon>Desulfobacula</taxon>
    </lineage>
</organism>
<dbReference type="NCBIfam" id="TIGR02249">
    <property type="entry name" value="integrase_gron"/>
    <property type="match status" value="1"/>
</dbReference>
<dbReference type="AlphaFoldDB" id="K0NJV9"/>
<keyword evidence="2" id="KW-0229">DNA integration</keyword>
<dbReference type="Gene3D" id="1.10.150.130">
    <property type="match status" value="1"/>
</dbReference>
<dbReference type="PROSITE" id="PS51898">
    <property type="entry name" value="TYR_RECOMBINASE"/>
    <property type="match status" value="1"/>
</dbReference>
<keyword evidence="4" id="KW-0233">DNA recombination</keyword>
<evidence type="ECO:0000256" key="3">
    <source>
        <dbReference type="ARBA" id="ARBA00023125"/>
    </source>
</evidence>